<name>A0A7M7KQF6_VARDE</name>
<dbReference type="GO" id="GO:0042383">
    <property type="term" value="C:sarcolemma"/>
    <property type="evidence" value="ECO:0007669"/>
    <property type="project" value="UniProtKB-SubCell"/>
</dbReference>
<dbReference type="GeneID" id="111254023"/>
<feature type="transmembrane region" description="Helical" evidence="13">
    <location>
        <begin position="61"/>
        <end position="86"/>
    </location>
</feature>
<keyword evidence="6 13" id="KW-0812">Transmembrane</keyword>
<reference evidence="14" key="1">
    <citation type="submission" date="2021-01" db="UniProtKB">
        <authorList>
            <consortium name="EnsemblMetazoa"/>
        </authorList>
    </citation>
    <scope>IDENTIFICATION</scope>
</reference>
<dbReference type="OrthoDB" id="8881719at2759"/>
<evidence type="ECO:0000256" key="5">
    <source>
        <dbReference type="ARBA" id="ARBA00022490"/>
    </source>
</evidence>
<keyword evidence="12" id="KW-0206">Cytoskeleton</keyword>
<comment type="subcellular location">
    <subcellularLocation>
        <location evidence="2">Cell membrane</location>
        <location evidence="2">Sarcolemma</location>
        <topology evidence="2">Single-pass type II membrane protein</topology>
    </subcellularLocation>
    <subcellularLocation>
        <location evidence="1">Cytoplasm</location>
        <location evidence="1">Cytoskeleton</location>
    </subcellularLocation>
</comment>
<evidence type="ECO:0000256" key="10">
    <source>
        <dbReference type="ARBA" id="ARBA00023157"/>
    </source>
</evidence>
<dbReference type="RefSeq" id="XP_022670183.1">
    <property type="nucleotide sequence ID" value="XM_022814448.1"/>
</dbReference>
<evidence type="ECO:0000256" key="11">
    <source>
        <dbReference type="ARBA" id="ARBA00023180"/>
    </source>
</evidence>
<proteinExistence type="inferred from homology"/>
<keyword evidence="7" id="KW-0735">Signal-anchor</keyword>
<dbReference type="GO" id="GO:0005856">
    <property type="term" value="C:cytoskeleton"/>
    <property type="evidence" value="ECO:0007669"/>
    <property type="project" value="UniProtKB-SubCell"/>
</dbReference>
<dbReference type="GO" id="GO:0016012">
    <property type="term" value="C:sarcoglycan complex"/>
    <property type="evidence" value="ECO:0007669"/>
    <property type="project" value="InterPro"/>
</dbReference>
<keyword evidence="4" id="KW-1003">Cell membrane</keyword>
<evidence type="ECO:0000256" key="13">
    <source>
        <dbReference type="SAM" id="Phobius"/>
    </source>
</evidence>
<keyword evidence="9 13" id="KW-0472">Membrane</keyword>
<keyword evidence="15" id="KW-1185">Reference proteome</keyword>
<evidence type="ECO:0000256" key="4">
    <source>
        <dbReference type="ARBA" id="ARBA00022475"/>
    </source>
</evidence>
<organism evidence="14 15">
    <name type="scientific">Varroa destructor</name>
    <name type="common">Honeybee mite</name>
    <dbReference type="NCBI Taxonomy" id="109461"/>
    <lineage>
        <taxon>Eukaryota</taxon>
        <taxon>Metazoa</taxon>
        <taxon>Ecdysozoa</taxon>
        <taxon>Arthropoda</taxon>
        <taxon>Chelicerata</taxon>
        <taxon>Arachnida</taxon>
        <taxon>Acari</taxon>
        <taxon>Parasitiformes</taxon>
        <taxon>Mesostigmata</taxon>
        <taxon>Gamasina</taxon>
        <taxon>Dermanyssoidea</taxon>
        <taxon>Varroidae</taxon>
        <taxon>Varroa</taxon>
    </lineage>
</organism>
<comment type="similarity">
    <text evidence="3">Belongs to the sarcoglycan beta/delta/gamma/zeta family.</text>
</comment>
<dbReference type="PANTHER" id="PTHR12939">
    <property type="entry name" value="SARCOGLYCAN"/>
    <property type="match status" value="1"/>
</dbReference>
<keyword evidence="8 13" id="KW-1133">Transmembrane helix</keyword>
<dbReference type="InParanoid" id="A0A7M7KQF6"/>
<accession>A0A7M7KQF6</accession>
<keyword evidence="11" id="KW-0325">Glycoprotein</keyword>
<dbReference type="InterPro" id="IPR039972">
    <property type="entry name" value="Sarcoglycan_gamma/delta/zeta"/>
</dbReference>
<evidence type="ECO:0000256" key="8">
    <source>
        <dbReference type="ARBA" id="ARBA00022989"/>
    </source>
</evidence>
<evidence type="ECO:0000256" key="7">
    <source>
        <dbReference type="ARBA" id="ARBA00022968"/>
    </source>
</evidence>
<evidence type="ECO:0000256" key="2">
    <source>
        <dbReference type="ARBA" id="ARBA00004274"/>
    </source>
</evidence>
<evidence type="ECO:0000256" key="12">
    <source>
        <dbReference type="ARBA" id="ARBA00023212"/>
    </source>
</evidence>
<keyword evidence="10" id="KW-1015">Disulfide bond</keyword>
<evidence type="ECO:0000256" key="9">
    <source>
        <dbReference type="ARBA" id="ARBA00023136"/>
    </source>
</evidence>
<dbReference type="PANTHER" id="PTHR12939:SF10">
    <property type="entry name" value="EG:4F1.1 PROTEIN"/>
    <property type="match status" value="1"/>
</dbReference>
<dbReference type="AlphaFoldDB" id="A0A7M7KQF6"/>
<protein>
    <recommendedName>
        <fullName evidence="16">Zeta-sarcoglycan</fullName>
    </recommendedName>
</protein>
<dbReference type="EnsemblMetazoa" id="XM_022814448">
    <property type="protein sequence ID" value="XP_022670183"/>
    <property type="gene ID" value="LOC111254023"/>
</dbReference>
<evidence type="ECO:0000256" key="6">
    <source>
        <dbReference type="ARBA" id="ARBA00022692"/>
    </source>
</evidence>
<dbReference type="InterPro" id="IPR006875">
    <property type="entry name" value="Sarcoglycan"/>
</dbReference>
<dbReference type="KEGG" id="vde:111254023"/>
<dbReference type="Proteomes" id="UP000594260">
    <property type="component" value="Unplaced"/>
</dbReference>
<evidence type="ECO:0000313" key="14">
    <source>
        <dbReference type="EnsemblMetazoa" id="XP_022670183"/>
    </source>
</evidence>
<evidence type="ECO:0008006" key="16">
    <source>
        <dbReference type="Google" id="ProtNLM"/>
    </source>
</evidence>
<evidence type="ECO:0000313" key="15">
    <source>
        <dbReference type="Proteomes" id="UP000594260"/>
    </source>
</evidence>
<sequence length="368" mass="39589">MMSPVGQQVVQLETNGSIIIDKEEATRDSCGIMITASNCVNNCRVSPTACASAKSTTTVAFHLLVALTITVVCVNLAMNIFLIRVLQLTRAGMSSMKFSASSGIWLRDYAVFADLLRTTRLSHVAGNKEQPNVGLLMSSGKDIHLESNNRAGQVNSLSLSNGRLEARGEAFEVLASSDRGVLFRADQDQLIVAADRVPGTAPNGFNLQGSLQAKTVRGSPHYDLRLESPLNEVNIRSGGELLIESKAEHISMRSVDTVNIQSQDGTIVLNSHKLEIKDLPIVAVRSVRVKRYIEDPVELAEDGADGGTEVAVGSFEDQEGTANGQRSGEQDDGTYALCTCKNGKLFAVDPDDNCRASLTFCNEPSNNE</sequence>
<keyword evidence="5" id="KW-0963">Cytoplasm</keyword>
<dbReference type="Pfam" id="PF04790">
    <property type="entry name" value="Sarcoglycan_1"/>
    <property type="match status" value="1"/>
</dbReference>
<evidence type="ECO:0000256" key="3">
    <source>
        <dbReference type="ARBA" id="ARBA00007574"/>
    </source>
</evidence>
<evidence type="ECO:0000256" key="1">
    <source>
        <dbReference type="ARBA" id="ARBA00004245"/>
    </source>
</evidence>